<feature type="compositionally biased region" description="Polar residues" evidence="1">
    <location>
        <begin position="71"/>
        <end position="91"/>
    </location>
</feature>
<feature type="compositionally biased region" description="Basic and acidic residues" evidence="1">
    <location>
        <begin position="128"/>
        <end position="138"/>
    </location>
</feature>
<dbReference type="Proteomes" id="UP001107558">
    <property type="component" value="Chromosome 1"/>
</dbReference>
<feature type="region of interest" description="Disordered" evidence="1">
    <location>
        <begin position="333"/>
        <end position="365"/>
    </location>
</feature>
<evidence type="ECO:0000256" key="1">
    <source>
        <dbReference type="SAM" id="MobiDB-lite"/>
    </source>
</evidence>
<keyword evidence="4" id="KW-1185">Reference proteome</keyword>
<feature type="domain" description="DUF4780" evidence="2">
    <location>
        <begin position="167"/>
        <end position="324"/>
    </location>
</feature>
<evidence type="ECO:0000313" key="4">
    <source>
        <dbReference type="Proteomes" id="UP001107558"/>
    </source>
</evidence>
<sequence>MANNLNNTLTDLVAGSDGDSVILPDYHSPLMETDSQPLFPLLTQVANDYANSMAAVGSGKSSIEDAVMASSSPALPGESNSLTANVSTPANALSRKKQLEGIKGKKAAFGETPKRGRVKDSTSSNDPTPKKSKSENKPNRSKAHTLNSSYADIAKLNLRVSIRRSDRELMDQTMVGNLLSALYSRLDVVPAGPLRPLFEKNWSVHGILFVDCTNKDSVQWLLSTIRALGAIDGVELVASTADEEFRKRRVTFRIADPDKAKPGIILKRLMDSNPGLDTSGWSYINCVNRSETHSVHMVAVDTLTLEYLEAKQRRLHYMFGSVLCDVRGPCSQVRPSSNLSRQQPAPSSSQTSKGRKRKGKGPVSN</sequence>
<organism evidence="3 4">
    <name type="scientific">Polypedilum vanderplanki</name>
    <name type="common">Sleeping chironomid midge</name>
    <dbReference type="NCBI Taxonomy" id="319348"/>
    <lineage>
        <taxon>Eukaryota</taxon>
        <taxon>Metazoa</taxon>
        <taxon>Ecdysozoa</taxon>
        <taxon>Arthropoda</taxon>
        <taxon>Hexapoda</taxon>
        <taxon>Insecta</taxon>
        <taxon>Pterygota</taxon>
        <taxon>Neoptera</taxon>
        <taxon>Endopterygota</taxon>
        <taxon>Diptera</taxon>
        <taxon>Nematocera</taxon>
        <taxon>Chironomoidea</taxon>
        <taxon>Chironomidae</taxon>
        <taxon>Chironominae</taxon>
        <taxon>Polypedilum</taxon>
        <taxon>Polypedilum</taxon>
    </lineage>
</organism>
<protein>
    <recommendedName>
        <fullName evidence="2">DUF4780 domain-containing protein</fullName>
    </recommendedName>
</protein>
<name>A0A9J6CL93_POLVA</name>
<dbReference type="EMBL" id="JADBJN010000001">
    <property type="protein sequence ID" value="KAG5683017.1"/>
    <property type="molecule type" value="Genomic_DNA"/>
</dbReference>
<accession>A0A9J6CL93</accession>
<feature type="compositionally biased region" description="Basic residues" evidence="1">
    <location>
        <begin position="353"/>
        <end position="365"/>
    </location>
</feature>
<dbReference type="AlphaFoldDB" id="A0A9J6CL93"/>
<dbReference type="Pfam" id="PF16012">
    <property type="entry name" value="DUF4780"/>
    <property type="match status" value="1"/>
</dbReference>
<evidence type="ECO:0000259" key="2">
    <source>
        <dbReference type="Pfam" id="PF16012"/>
    </source>
</evidence>
<dbReference type="InterPro" id="IPR031961">
    <property type="entry name" value="DUF4780"/>
</dbReference>
<proteinExistence type="predicted"/>
<reference evidence="3" key="1">
    <citation type="submission" date="2021-03" db="EMBL/GenBank/DDBJ databases">
        <title>Chromosome level genome of the anhydrobiotic midge Polypedilum vanderplanki.</title>
        <authorList>
            <person name="Yoshida Y."/>
            <person name="Kikawada T."/>
            <person name="Gusev O."/>
        </authorList>
    </citation>
    <scope>NUCLEOTIDE SEQUENCE</scope>
    <source>
        <strain evidence="3">NIAS01</strain>
        <tissue evidence="3">Whole body or cell culture</tissue>
    </source>
</reference>
<feature type="compositionally biased region" description="Polar residues" evidence="1">
    <location>
        <begin position="333"/>
        <end position="352"/>
    </location>
</feature>
<comment type="caution">
    <text evidence="3">The sequence shown here is derived from an EMBL/GenBank/DDBJ whole genome shotgun (WGS) entry which is preliminary data.</text>
</comment>
<feature type="region of interest" description="Disordered" evidence="1">
    <location>
        <begin position="71"/>
        <end position="146"/>
    </location>
</feature>
<gene>
    <name evidence="3" type="ORF">PVAND_012327</name>
</gene>
<evidence type="ECO:0000313" key="3">
    <source>
        <dbReference type="EMBL" id="KAG5683017.1"/>
    </source>
</evidence>